<dbReference type="GO" id="GO:0016787">
    <property type="term" value="F:hydrolase activity"/>
    <property type="evidence" value="ECO:0007669"/>
    <property type="project" value="UniProtKB-KW"/>
</dbReference>
<proteinExistence type="predicted"/>
<evidence type="ECO:0000259" key="5">
    <source>
        <dbReference type="PROSITE" id="PS51782"/>
    </source>
</evidence>
<reference evidence="6 7" key="1">
    <citation type="submission" date="2020-03" db="EMBL/GenBank/DDBJ databases">
        <title>Genomic Encyclopedia of Type Strains, Phase IV (KMG-IV): sequencing the most valuable type-strain genomes for metagenomic binning, comparative biology and taxonomic classification.</title>
        <authorList>
            <person name="Goeker M."/>
        </authorList>
    </citation>
    <scope>NUCLEOTIDE SEQUENCE [LARGE SCALE GENOMIC DNA]</scope>
    <source>
        <strain evidence="6 7">DSM 101599</strain>
    </source>
</reference>
<dbReference type="Proteomes" id="UP000745859">
    <property type="component" value="Unassembled WGS sequence"/>
</dbReference>
<evidence type="ECO:0000313" key="6">
    <source>
        <dbReference type="EMBL" id="NIJ44160.1"/>
    </source>
</evidence>
<dbReference type="PANTHER" id="PTHR33308">
    <property type="entry name" value="PEPTIDOGLYCAN HYDROLASE FLGJ"/>
    <property type="match status" value="1"/>
</dbReference>
<keyword evidence="3 6" id="KW-0378">Hydrolase</keyword>
<comment type="caution">
    <text evidence="6">The sequence shown here is derived from an EMBL/GenBank/DDBJ whole genome shotgun (WGS) entry which is preliminary data.</text>
</comment>
<keyword evidence="1" id="KW-0929">Antimicrobial</keyword>
<dbReference type="SUPFAM" id="SSF54106">
    <property type="entry name" value="LysM domain"/>
    <property type="match status" value="2"/>
</dbReference>
<gene>
    <name evidence="6" type="ORF">FHR24_000599</name>
</gene>
<feature type="domain" description="LysM" evidence="5">
    <location>
        <begin position="300"/>
        <end position="343"/>
    </location>
</feature>
<evidence type="ECO:0000256" key="1">
    <source>
        <dbReference type="ARBA" id="ARBA00022529"/>
    </source>
</evidence>
<keyword evidence="2" id="KW-0081">Bacteriolytic enzyme</keyword>
<evidence type="ECO:0000256" key="3">
    <source>
        <dbReference type="ARBA" id="ARBA00022801"/>
    </source>
</evidence>
<dbReference type="SMART" id="SM00047">
    <property type="entry name" value="LYZ2"/>
    <property type="match status" value="1"/>
</dbReference>
<dbReference type="InterPro" id="IPR002901">
    <property type="entry name" value="MGlyc_endo_b_GlcNAc-like_dom"/>
</dbReference>
<protein>
    <recommendedName>
        <fullName evidence="4">Peptidoglycan hydrolase</fullName>
    </recommendedName>
</protein>
<organism evidence="6 7">
    <name type="scientific">Wenyingzhuangia heitensis</name>
    <dbReference type="NCBI Taxonomy" id="1487859"/>
    <lineage>
        <taxon>Bacteria</taxon>
        <taxon>Pseudomonadati</taxon>
        <taxon>Bacteroidota</taxon>
        <taxon>Flavobacteriia</taxon>
        <taxon>Flavobacteriales</taxon>
        <taxon>Flavobacteriaceae</taxon>
        <taxon>Wenyingzhuangia</taxon>
    </lineage>
</organism>
<dbReference type="Gene3D" id="1.10.530.10">
    <property type="match status" value="1"/>
</dbReference>
<dbReference type="RefSeq" id="WP_167183659.1">
    <property type="nucleotide sequence ID" value="NZ_JAASQL010000001.1"/>
</dbReference>
<feature type="domain" description="LysM" evidence="5">
    <location>
        <begin position="249"/>
        <end position="292"/>
    </location>
</feature>
<dbReference type="InterPro" id="IPR051056">
    <property type="entry name" value="Glycosyl_Hydrolase_73"/>
</dbReference>
<dbReference type="Gene3D" id="3.10.350.10">
    <property type="entry name" value="LysM domain"/>
    <property type="match status" value="2"/>
</dbReference>
<evidence type="ECO:0000256" key="2">
    <source>
        <dbReference type="ARBA" id="ARBA00022638"/>
    </source>
</evidence>
<dbReference type="SMART" id="SM00257">
    <property type="entry name" value="LysM"/>
    <property type="match status" value="2"/>
</dbReference>
<evidence type="ECO:0000313" key="7">
    <source>
        <dbReference type="Proteomes" id="UP000745859"/>
    </source>
</evidence>
<accession>A0ABX0U5P0</accession>
<dbReference type="InterPro" id="IPR018392">
    <property type="entry name" value="LysM"/>
</dbReference>
<name>A0ABX0U5P0_9FLAO</name>
<keyword evidence="7" id="KW-1185">Reference proteome</keyword>
<dbReference type="Pfam" id="PF01476">
    <property type="entry name" value="LysM"/>
    <property type="match status" value="2"/>
</dbReference>
<dbReference type="PANTHER" id="PTHR33308:SF9">
    <property type="entry name" value="PEPTIDOGLYCAN HYDROLASE FLGJ"/>
    <property type="match status" value="1"/>
</dbReference>
<dbReference type="PROSITE" id="PS51782">
    <property type="entry name" value="LYSM"/>
    <property type="match status" value="2"/>
</dbReference>
<dbReference type="CDD" id="cd00118">
    <property type="entry name" value="LysM"/>
    <property type="match status" value="2"/>
</dbReference>
<sequence>MRKIIVCVLTCLVVACGSSKKVTENSSAKNVNTRQEVMVEPSKEALKEVKKAVTETKKDANSYLNETTLAYVEHYAPLAMDEMRKFKIPASITLAQGILESGSGKSQLSAKSNNHFGIKCHTGWKGAKVYHDDDAKGECFRKYQFPATSYQDHSLFLTTRFRYASLFRLKKDDYKAWAKGLKKAGYATDPKYPDKLISFIEKYELYKYDRMVLKGKIDTDHLTEKVEVAEIVKDFKEESKRRKKLNRKGVHTVKEDDTLYSISQKYGISIEEIKVLNNLDSNVIHQGDELKLRSDAKRDSYHIVEKKETLYSISKEYGVTVEELKQMNGLKDNTLSIGQELRVD</sequence>
<dbReference type="EMBL" id="JAASQL010000001">
    <property type="protein sequence ID" value="NIJ44160.1"/>
    <property type="molecule type" value="Genomic_DNA"/>
</dbReference>
<dbReference type="InterPro" id="IPR036779">
    <property type="entry name" value="LysM_dom_sf"/>
</dbReference>
<evidence type="ECO:0000256" key="4">
    <source>
        <dbReference type="ARBA" id="ARBA00032108"/>
    </source>
</evidence>
<dbReference type="PROSITE" id="PS51257">
    <property type="entry name" value="PROKAR_LIPOPROTEIN"/>
    <property type="match status" value="1"/>
</dbReference>
<dbReference type="Pfam" id="PF01832">
    <property type="entry name" value="Glucosaminidase"/>
    <property type="match status" value="1"/>
</dbReference>